<dbReference type="InterPro" id="IPR006295">
    <property type="entry name" value="DNA_primase_DnaG"/>
</dbReference>
<evidence type="ECO:0000256" key="2">
    <source>
        <dbReference type="ARBA" id="ARBA00022515"/>
    </source>
</evidence>
<keyword evidence="8 13" id="KW-0862">Zinc</keyword>
<dbReference type="Gene3D" id="3.90.980.10">
    <property type="entry name" value="DNA primase, catalytic core, N-terminal domain"/>
    <property type="match status" value="1"/>
</dbReference>
<dbReference type="PIRSF" id="PIRSF002811">
    <property type="entry name" value="DnaG"/>
    <property type="match status" value="1"/>
</dbReference>
<dbReference type="FunFam" id="3.40.1360.10:FF:000002">
    <property type="entry name" value="DNA primase"/>
    <property type="match status" value="1"/>
</dbReference>
<dbReference type="EMBL" id="BMYV01000001">
    <property type="protein sequence ID" value="GGX65426.1"/>
    <property type="molecule type" value="Genomic_DNA"/>
</dbReference>
<dbReference type="GO" id="GO:0005737">
    <property type="term" value="C:cytoplasm"/>
    <property type="evidence" value="ECO:0007669"/>
    <property type="project" value="TreeGrafter"/>
</dbReference>
<dbReference type="FunFam" id="3.90.980.10:FF:000001">
    <property type="entry name" value="DNA primase"/>
    <property type="match status" value="1"/>
</dbReference>
<dbReference type="NCBIfam" id="TIGR01391">
    <property type="entry name" value="dnaG"/>
    <property type="match status" value="1"/>
</dbReference>
<dbReference type="InterPro" id="IPR037068">
    <property type="entry name" value="DNA_primase_core_N_sf"/>
</dbReference>
<dbReference type="AlphaFoldDB" id="A0A918KJL6"/>
<comment type="function">
    <text evidence="12 13">RNA polymerase that catalyzes the synthesis of short RNA molecules used as primers for DNA polymerase during DNA replication.</text>
</comment>
<keyword evidence="9" id="KW-0460">Magnesium</keyword>
<keyword evidence="2 12" id="KW-0639">Primosome</keyword>
<evidence type="ECO:0000256" key="7">
    <source>
        <dbReference type="ARBA" id="ARBA00022771"/>
    </source>
</evidence>
<dbReference type="Gene3D" id="3.90.580.10">
    <property type="entry name" value="Zinc finger, CHC2-type domain"/>
    <property type="match status" value="1"/>
</dbReference>
<organism evidence="15 16">
    <name type="scientific">Litorimonas cladophorae</name>
    <dbReference type="NCBI Taxonomy" id="1220491"/>
    <lineage>
        <taxon>Bacteria</taxon>
        <taxon>Pseudomonadati</taxon>
        <taxon>Pseudomonadota</taxon>
        <taxon>Alphaproteobacteria</taxon>
        <taxon>Maricaulales</taxon>
        <taxon>Robiginitomaculaceae</taxon>
    </lineage>
</organism>
<dbReference type="InterPro" id="IPR034151">
    <property type="entry name" value="TOPRIM_DnaG_bac"/>
</dbReference>
<dbReference type="Pfam" id="PF13662">
    <property type="entry name" value="Toprim_4"/>
    <property type="match status" value="1"/>
</dbReference>
<dbReference type="Pfam" id="PF08275">
    <property type="entry name" value="DNAG_N"/>
    <property type="match status" value="1"/>
</dbReference>
<dbReference type="InterPro" id="IPR006171">
    <property type="entry name" value="TOPRIM_dom"/>
</dbReference>
<name>A0A918KJL6_9PROT</name>
<evidence type="ECO:0000259" key="14">
    <source>
        <dbReference type="PROSITE" id="PS50880"/>
    </source>
</evidence>
<dbReference type="InterPro" id="IPR013264">
    <property type="entry name" value="DNAG_N"/>
</dbReference>
<dbReference type="GO" id="GO:0008270">
    <property type="term" value="F:zinc ion binding"/>
    <property type="evidence" value="ECO:0007669"/>
    <property type="project" value="UniProtKB-KW"/>
</dbReference>
<evidence type="ECO:0000256" key="12">
    <source>
        <dbReference type="HAMAP-Rule" id="MF_00974"/>
    </source>
</evidence>
<dbReference type="InterPro" id="IPR050219">
    <property type="entry name" value="DnaG_primase"/>
</dbReference>
<keyword evidence="3 12" id="KW-0808">Transferase</keyword>
<evidence type="ECO:0000256" key="1">
    <source>
        <dbReference type="ARBA" id="ARBA00022478"/>
    </source>
</evidence>
<dbReference type="Proteomes" id="UP000600865">
    <property type="component" value="Unassembled WGS sequence"/>
</dbReference>
<dbReference type="PANTHER" id="PTHR30313:SF2">
    <property type="entry name" value="DNA PRIMASE"/>
    <property type="match status" value="1"/>
</dbReference>
<dbReference type="CDD" id="cd03364">
    <property type="entry name" value="TOPRIM_DnaG_primases"/>
    <property type="match status" value="1"/>
</dbReference>
<gene>
    <name evidence="12 15" type="primary">dnaG</name>
    <name evidence="15" type="ORF">GCM10011309_14600</name>
</gene>
<evidence type="ECO:0000256" key="6">
    <source>
        <dbReference type="ARBA" id="ARBA00022723"/>
    </source>
</evidence>
<dbReference type="GO" id="GO:0000428">
    <property type="term" value="C:DNA-directed RNA polymerase complex"/>
    <property type="evidence" value="ECO:0007669"/>
    <property type="project" value="UniProtKB-KW"/>
</dbReference>
<dbReference type="Gene3D" id="3.40.1360.10">
    <property type="match status" value="1"/>
</dbReference>
<dbReference type="PROSITE" id="PS50880">
    <property type="entry name" value="TOPRIM"/>
    <property type="match status" value="1"/>
</dbReference>
<reference evidence="15 16" key="1">
    <citation type="journal article" date="2014" name="Int. J. Syst. Evol. Microbiol.">
        <title>Complete genome sequence of Corynebacterium casei LMG S-19264T (=DSM 44701T), isolated from a smear-ripened cheese.</title>
        <authorList>
            <consortium name="US DOE Joint Genome Institute (JGI-PGF)"/>
            <person name="Walter F."/>
            <person name="Albersmeier A."/>
            <person name="Kalinowski J."/>
            <person name="Ruckert C."/>
        </authorList>
    </citation>
    <scope>NUCLEOTIDE SEQUENCE [LARGE SCALE GENOMIC DNA]</scope>
    <source>
        <strain evidence="15 16">KCTC 23968</strain>
    </source>
</reference>
<keyword evidence="16" id="KW-1185">Reference proteome</keyword>
<sequence>MKFGDNFLEELKARVRPSDVVGRHVKLKRQGREFAGLSPFTNERTPSFFVNDEKGFYHCFSSGKHGDAISFLMEVEGLSFPEAVETLAGMAGMEMPKADPQAEARAARNKETISWMERAQEFFEKTLYRTDGAAARDYLTNRGLSKTAAKAFGMGFAPDNFSALKDELIAQGAMPAQLIEAGLLVEPEDRSRDPWDRFRDRIMFPIHDGRGRLVAFGGRAMAKDAKAKYLNSPETPIFQKSKLLYNYHRARRSFSDPQNSARGLIVAEGYMDVIALSRAGFTHAVAPMGTALTEDQLELLWRVGPEPILCFDGDKAGIRAAFRSIERALPLLKPGQSIRFAMLPDGQDPDDLIRASGPPAMQQVLDAAIPLVDMLWRREVEIERLDTPEAKAGLKSRLYKALEEIKHGDVQALYKTELLARFDAQFGWQANRGKRTGGKNTGEIKANKSMQIASAQKLASNMRAETTLMGAIIEFPELLERVDERLFELQFTHAACAAIQRGVLDWWRQTKAVEKTHLLTHIQEQGLEQDYRVLSRQRLLIRAGMGGTDATLDERAALWNAQADTLLGQNPHEADLNDTRARLVETISGDNSDGMHRAMRASKEARD</sequence>
<comment type="subunit">
    <text evidence="12">Monomer. Interacts with DnaB.</text>
</comment>
<evidence type="ECO:0000256" key="4">
    <source>
        <dbReference type="ARBA" id="ARBA00022695"/>
    </source>
</evidence>
<dbReference type="InterPro" id="IPR036977">
    <property type="entry name" value="DNA_primase_Znf_CHC2"/>
</dbReference>
<keyword evidence="6 13" id="KW-0479">Metal-binding</keyword>
<evidence type="ECO:0000256" key="5">
    <source>
        <dbReference type="ARBA" id="ARBA00022705"/>
    </source>
</evidence>
<dbReference type="SUPFAM" id="SSF57783">
    <property type="entry name" value="Zinc beta-ribbon"/>
    <property type="match status" value="1"/>
</dbReference>
<keyword evidence="5 12" id="KW-0235">DNA replication</keyword>
<comment type="similarity">
    <text evidence="12 13">Belongs to the DnaG primase family.</text>
</comment>
<evidence type="ECO:0000313" key="16">
    <source>
        <dbReference type="Proteomes" id="UP000600865"/>
    </source>
</evidence>
<dbReference type="InterPro" id="IPR030846">
    <property type="entry name" value="DnaG_bac"/>
</dbReference>
<accession>A0A918KJL6</accession>
<keyword evidence="7" id="KW-0863">Zinc-finger</keyword>
<dbReference type="InterPro" id="IPR002694">
    <property type="entry name" value="Znf_CHC2"/>
</dbReference>
<protein>
    <recommendedName>
        <fullName evidence="12 13">DNA primase</fullName>
        <ecNumber evidence="12">2.7.7.101</ecNumber>
    </recommendedName>
</protein>
<dbReference type="HAMAP" id="MF_00974">
    <property type="entry name" value="DNA_primase_DnaG"/>
    <property type="match status" value="1"/>
</dbReference>
<dbReference type="SMART" id="SM00400">
    <property type="entry name" value="ZnF_CHCC"/>
    <property type="match status" value="1"/>
</dbReference>
<dbReference type="Pfam" id="PF01807">
    <property type="entry name" value="Zn_ribbon_DnaG"/>
    <property type="match status" value="1"/>
</dbReference>
<dbReference type="RefSeq" id="WP_189583389.1">
    <property type="nucleotide sequence ID" value="NZ_BMYV01000001.1"/>
</dbReference>
<keyword evidence="1 12" id="KW-0240">DNA-directed RNA polymerase</keyword>
<evidence type="ECO:0000256" key="8">
    <source>
        <dbReference type="ARBA" id="ARBA00022833"/>
    </source>
</evidence>
<feature type="domain" description="Toprim" evidence="14">
    <location>
        <begin position="262"/>
        <end position="344"/>
    </location>
</feature>
<comment type="catalytic activity">
    <reaction evidence="12">
        <text>ssDNA + n NTP = ssDNA/pppN(pN)n-1 hybrid + (n-1) diphosphate.</text>
        <dbReference type="EC" id="2.7.7.101"/>
    </reaction>
</comment>
<comment type="caution">
    <text evidence="15">The sequence shown here is derived from an EMBL/GenBank/DDBJ whole genome shotgun (WGS) entry which is preliminary data.</text>
</comment>
<dbReference type="SUPFAM" id="SSF56731">
    <property type="entry name" value="DNA primase core"/>
    <property type="match status" value="1"/>
</dbReference>
<dbReference type="PANTHER" id="PTHR30313">
    <property type="entry name" value="DNA PRIMASE"/>
    <property type="match status" value="1"/>
</dbReference>
<dbReference type="EC" id="2.7.7.101" evidence="12"/>
<proteinExistence type="inferred from homology"/>
<comment type="cofactor">
    <cofactor evidence="13">
        <name>Zn(2+)</name>
        <dbReference type="ChEBI" id="CHEBI:29105"/>
    </cofactor>
    <text evidence="13">Binds 1 zinc ion per monomer.</text>
</comment>
<dbReference type="GO" id="GO:0003899">
    <property type="term" value="F:DNA-directed RNA polymerase activity"/>
    <property type="evidence" value="ECO:0007669"/>
    <property type="project" value="UniProtKB-UniRule"/>
</dbReference>
<evidence type="ECO:0000256" key="10">
    <source>
        <dbReference type="ARBA" id="ARBA00023125"/>
    </source>
</evidence>
<evidence type="ECO:0000256" key="9">
    <source>
        <dbReference type="ARBA" id="ARBA00022842"/>
    </source>
</evidence>
<keyword evidence="11 12" id="KW-0804">Transcription</keyword>
<dbReference type="GO" id="GO:1990077">
    <property type="term" value="C:primosome complex"/>
    <property type="evidence" value="ECO:0007669"/>
    <property type="project" value="UniProtKB-KW"/>
</dbReference>
<keyword evidence="4 12" id="KW-0548">Nucleotidyltransferase</keyword>
<keyword evidence="10 12" id="KW-0238">DNA-binding</keyword>
<dbReference type="FunFam" id="3.90.580.10:FF:000001">
    <property type="entry name" value="DNA primase"/>
    <property type="match status" value="1"/>
</dbReference>
<comment type="caution">
    <text evidence="12">Lacks conserved residue(s) required for the propagation of feature annotation.</text>
</comment>
<evidence type="ECO:0000256" key="13">
    <source>
        <dbReference type="PIRNR" id="PIRNR002811"/>
    </source>
</evidence>
<dbReference type="GO" id="GO:0006269">
    <property type="term" value="P:DNA replication, synthesis of primer"/>
    <property type="evidence" value="ECO:0007669"/>
    <property type="project" value="UniProtKB-UniRule"/>
</dbReference>
<dbReference type="SMART" id="SM00493">
    <property type="entry name" value="TOPRIM"/>
    <property type="match status" value="1"/>
</dbReference>
<evidence type="ECO:0000256" key="3">
    <source>
        <dbReference type="ARBA" id="ARBA00022679"/>
    </source>
</evidence>
<evidence type="ECO:0000313" key="15">
    <source>
        <dbReference type="EMBL" id="GGX65426.1"/>
    </source>
</evidence>
<dbReference type="GO" id="GO:0003677">
    <property type="term" value="F:DNA binding"/>
    <property type="evidence" value="ECO:0007669"/>
    <property type="project" value="UniProtKB-KW"/>
</dbReference>
<evidence type="ECO:0000256" key="11">
    <source>
        <dbReference type="ARBA" id="ARBA00023163"/>
    </source>
</evidence>